<dbReference type="EMBL" id="JAFKMR010000032">
    <property type="protein sequence ID" value="MBN8745507.1"/>
    <property type="molecule type" value="Genomic_DNA"/>
</dbReference>
<gene>
    <name evidence="2" type="ORF">J0I24_14575</name>
</gene>
<name>A0A8I1SWK9_THIA3</name>
<sequence>MKKLILAGLLAMVGLGGCAGVKLIAEAPYQIVHQNVLDAQCSMKSQVLVGPCKDLTNFSDCAPNYPKVKECRENGHWSCLFEAVRIATAMDPTLGVCQGPIKQ</sequence>
<feature type="chain" id="PRO_5034559355" description="Lipoprotein" evidence="1">
    <location>
        <begin position="20"/>
        <end position="103"/>
    </location>
</feature>
<comment type="caution">
    <text evidence="2">The sequence shown here is derived from an EMBL/GenBank/DDBJ whole genome shotgun (WGS) entry which is preliminary data.</text>
</comment>
<feature type="signal peptide" evidence="1">
    <location>
        <begin position="1"/>
        <end position="19"/>
    </location>
</feature>
<organism evidence="2 3">
    <name type="scientific">Thiomonas arsenitoxydans (strain DSM 22701 / CIP 110005 / 3As)</name>
    <dbReference type="NCBI Taxonomy" id="426114"/>
    <lineage>
        <taxon>Bacteria</taxon>
        <taxon>Pseudomonadati</taxon>
        <taxon>Pseudomonadota</taxon>
        <taxon>Betaproteobacteria</taxon>
        <taxon>Burkholderiales</taxon>
        <taxon>Thiomonas</taxon>
    </lineage>
</organism>
<reference evidence="2" key="1">
    <citation type="submission" date="2021-02" db="EMBL/GenBank/DDBJ databases">
        <title>Thiocyanate and organic carbon inputs drive convergent selection for specific autotrophic Afipia and Thiobacillus strains within complex microbiomes.</title>
        <authorList>
            <person name="Huddy R.J."/>
            <person name="Sachdeva R."/>
            <person name="Kadzinga F."/>
            <person name="Kantor R.S."/>
            <person name="Harrison S.T.L."/>
            <person name="Banfield J.F."/>
        </authorList>
    </citation>
    <scope>NUCLEOTIDE SEQUENCE</scope>
    <source>
        <strain evidence="2">SCN18_13_7_16_R3_B_64_19</strain>
    </source>
</reference>
<accession>A0A8I1SWK9</accession>
<proteinExistence type="predicted"/>
<evidence type="ECO:0000313" key="3">
    <source>
        <dbReference type="Proteomes" id="UP000664800"/>
    </source>
</evidence>
<dbReference type="Proteomes" id="UP000664800">
    <property type="component" value="Unassembled WGS sequence"/>
</dbReference>
<evidence type="ECO:0000313" key="2">
    <source>
        <dbReference type="EMBL" id="MBN8745507.1"/>
    </source>
</evidence>
<evidence type="ECO:0008006" key="4">
    <source>
        <dbReference type="Google" id="ProtNLM"/>
    </source>
</evidence>
<evidence type="ECO:0000256" key="1">
    <source>
        <dbReference type="SAM" id="SignalP"/>
    </source>
</evidence>
<keyword evidence="1" id="KW-0732">Signal</keyword>
<dbReference type="RefSeq" id="WP_276732310.1">
    <property type="nucleotide sequence ID" value="NZ_JAFKMR010000032.1"/>
</dbReference>
<protein>
    <recommendedName>
        <fullName evidence="4">Lipoprotein</fullName>
    </recommendedName>
</protein>
<dbReference type="AlphaFoldDB" id="A0A8I1SWK9"/>
<dbReference type="PROSITE" id="PS51257">
    <property type="entry name" value="PROKAR_LIPOPROTEIN"/>
    <property type="match status" value="1"/>
</dbReference>